<sequence length="466" mass="50918">MAPVRRPNDDIETSSPLKTALTDDPNDYRLSILVVGRERSQRRHIKAEADVTYLTRPYPPGDDDIGFPSAQSPDNELKDTKKEGSPEQTGTSSDTYIDENTRQSEGHPVWNRTAITKEERHGLKKTHAILNSWINVLLICSPVGIAVSYAHVNPVAVFVINFIAIIPLAAVLSYVTEEIALRVGEVFSGLLNASFGNAVELVVSIIALAKDQVLIVQTSLIGSMLSNLLLVMGMCFFFGDFNRIEQAFNLTVAQTASSLLFLAVSSLIIPTAFEKWARTSNGTTGKQMATTENLKPCVAAVSRGTVVLLLIVYACYLFCQLKSHAEIYNTPGEKNKKRAVGAKFKNAVLPERMRRRSPEERERVVAEAEGEEREEPQLSVLVAALTLVISTVLIALNAEYLVNSINAIICGGAIFKNFIGLILMPIVGNAAEHATVVTVTVKDKMDLAIAVAVGRHMHGLRSILHQ</sequence>
<keyword evidence="6 10" id="KW-0106">Calcium</keyword>
<dbReference type="OrthoDB" id="1699231at2759"/>
<dbReference type="AlphaFoldDB" id="A0A0D2CZ87"/>
<evidence type="ECO:0000256" key="8">
    <source>
        <dbReference type="ARBA" id="ARBA00023065"/>
    </source>
</evidence>
<evidence type="ECO:0000259" key="12">
    <source>
        <dbReference type="Pfam" id="PF01699"/>
    </source>
</evidence>
<feature type="transmembrane region" description="Helical" evidence="10">
    <location>
        <begin position="378"/>
        <end position="398"/>
    </location>
</feature>
<keyword evidence="8 10" id="KW-0406">Ion transport</keyword>
<keyword evidence="10" id="KW-0050">Antiport</keyword>
<dbReference type="GO" id="GO:0015369">
    <property type="term" value="F:calcium:proton antiporter activity"/>
    <property type="evidence" value="ECO:0007669"/>
    <property type="project" value="UniProtKB-UniRule"/>
</dbReference>
<feature type="transmembrane region" description="Helical" evidence="10">
    <location>
        <begin position="155"/>
        <end position="175"/>
    </location>
</feature>
<evidence type="ECO:0000256" key="10">
    <source>
        <dbReference type="RuleBase" id="RU365028"/>
    </source>
</evidence>
<accession>A0A0D2CZ87</accession>
<feature type="domain" description="Sodium/calcium exchanger membrane region" evidence="12">
    <location>
        <begin position="155"/>
        <end position="321"/>
    </location>
</feature>
<dbReference type="RefSeq" id="XP_016249100.1">
    <property type="nucleotide sequence ID" value="XM_016391581.1"/>
</dbReference>
<feature type="domain" description="Sodium/calcium exchanger membrane region" evidence="12">
    <location>
        <begin position="383"/>
        <end position="454"/>
    </location>
</feature>
<keyword evidence="7 10" id="KW-1133">Transmembrane helix</keyword>
<evidence type="ECO:0000256" key="1">
    <source>
        <dbReference type="ARBA" id="ARBA00004127"/>
    </source>
</evidence>
<dbReference type="Gene3D" id="1.20.1420.30">
    <property type="entry name" value="NCX, central ion-binding region"/>
    <property type="match status" value="2"/>
</dbReference>
<evidence type="ECO:0000256" key="6">
    <source>
        <dbReference type="ARBA" id="ARBA00022837"/>
    </source>
</evidence>
<keyword evidence="14" id="KW-1185">Reference proteome</keyword>
<dbReference type="EMBL" id="KN847042">
    <property type="protein sequence ID" value="KIW28884.1"/>
    <property type="molecule type" value="Genomic_DNA"/>
</dbReference>
<dbReference type="HOGENOM" id="CLU_008721_4_0_1"/>
<keyword evidence="5 10" id="KW-0812">Transmembrane</keyword>
<keyword evidence="10" id="KW-0926">Vacuole</keyword>
<comment type="similarity">
    <text evidence="2 10">Belongs to the Ca(2+):cation antiporter (CaCA) (TC 2.A.19) family.</text>
</comment>
<dbReference type="GeneID" id="27343933"/>
<dbReference type="Pfam" id="PF01699">
    <property type="entry name" value="Na_Ca_ex"/>
    <property type="match status" value="2"/>
</dbReference>
<keyword evidence="3 10" id="KW-0813">Transport</keyword>
<feature type="transmembrane region" description="Helical" evidence="10">
    <location>
        <begin position="404"/>
        <end position="424"/>
    </location>
</feature>
<feature type="transmembrane region" description="Helical" evidence="10">
    <location>
        <begin position="128"/>
        <end position="149"/>
    </location>
</feature>
<feature type="compositionally biased region" description="Polar residues" evidence="11">
    <location>
        <begin position="86"/>
        <end position="95"/>
    </location>
</feature>
<organism evidence="13 14">
    <name type="scientific">Cladophialophora immunda</name>
    <dbReference type="NCBI Taxonomy" id="569365"/>
    <lineage>
        <taxon>Eukaryota</taxon>
        <taxon>Fungi</taxon>
        <taxon>Dikarya</taxon>
        <taxon>Ascomycota</taxon>
        <taxon>Pezizomycotina</taxon>
        <taxon>Eurotiomycetes</taxon>
        <taxon>Chaetothyriomycetidae</taxon>
        <taxon>Chaetothyriales</taxon>
        <taxon>Herpotrichiellaceae</taxon>
        <taxon>Cladophialophora</taxon>
    </lineage>
</organism>
<keyword evidence="9 10" id="KW-0472">Membrane</keyword>
<dbReference type="PANTHER" id="PTHR31503">
    <property type="entry name" value="VACUOLAR CALCIUM ION TRANSPORTER"/>
    <property type="match status" value="1"/>
</dbReference>
<dbReference type="VEuPathDB" id="FungiDB:PV07_04739"/>
<dbReference type="PANTHER" id="PTHR31503:SF20">
    <property type="entry name" value="CA(2+)_H(+) EXCHANGER, PUTATIVE (EUROFUNG)-RELATED"/>
    <property type="match status" value="1"/>
</dbReference>
<evidence type="ECO:0000256" key="2">
    <source>
        <dbReference type="ARBA" id="ARBA00008170"/>
    </source>
</evidence>
<proteinExistence type="inferred from homology"/>
<feature type="transmembrane region" description="Helical" evidence="10">
    <location>
        <begin position="214"/>
        <end position="238"/>
    </location>
</feature>
<dbReference type="InterPro" id="IPR044880">
    <property type="entry name" value="NCX_ion-bd_dom_sf"/>
</dbReference>
<evidence type="ECO:0000256" key="5">
    <source>
        <dbReference type="ARBA" id="ARBA00022692"/>
    </source>
</evidence>
<comment type="function">
    <text evidence="10">Has a role in promoting intracellular calcium ion sequestration via the exchange of calcium ions for hydrogen ions across the vacuolar membrane. Involved also in manganese ion homeostasis via its uptake into the vacuole.</text>
</comment>
<dbReference type="InterPro" id="IPR004713">
    <property type="entry name" value="CaH_exchang"/>
</dbReference>
<dbReference type="InterPro" id="IPR004798">
    <property type="entry name" value="CAX-like"/>
</dbReference>
<reference evidence="13 14" key="1">
    <citation type="submission" date="2015-01" db="EMBL/GenBank/DDBJ databases">
        <title>The Genome Sequence of Cladophialophora immunda CBS83496.</title>
        <authorList>
            <consortium name="The Broad Institute Genomics Platform"/>
            <person name="Cuomo C."/>
            <person name="de Hoog S."/>
            <person name="Gorbushina A."/>
            <person name="Stielow B."/>
            <person name="Teixiera M."/>
            <person name="Abouelleil A."/>
            <person name="Chapman S.B."/>
            <person name="Priest M."/>
            <person name="Young S.K."/>
            <person name="Wortman J."/>
            <person name="Nusbaum C."/>
            <person name="Birren B."/>
        </authorList>
    </citation>
    <scope>NUCLEOTIDE SEQUENCE [LARGE SCALE GENOMIC DNA]</scope>
    <source>
        <strain evidence="13 14">CBS 83496</strain>
    </source>
</reference>
<feature type="compositionally biased region" description="Basic and acidic residues" evidence="11">
    <location>
        <begin position="75"/>
        <end position="85"/>
    </location>
</feature>
<dbReference type="Proteomes" id="UP000054466">
    <property type="component" value="Unassembled WGS sequence"/>
</dbReference>
<feature type="transmembrane region" description="Helical" evidence="10">
    <location>
        <begin position="250"/>
        <end position="273"/>
    </location>
</feature>
<comment type="caution">
    <text evidence="10">Lacks conserved residue(s) required for the propagation of feature annotation.</text>
</comment>
<evidence type="ECO:0000256" key="4">
    <source>
        <dbReference type="ARBA" id="ARBA00022568"/>
    </source>
</evidence>
<keyword evidence="4 10" id="KW-0109">Calcium transport</keyword>
<name>A0A0D2CZ87_9EURO</name>
<dbReference type="GO" id="GO:0000329">
    <property type="term" value="C:fungal-type vacuole membrane"/>
    <property type="evidence" value="ECO:0007669"/>
    <property type="project" value="TreeGrafter"/>
</dbReference>
<evidence type="ECO:0000256" key="7">
    <source>
        <dbReference type="ARBA" id="ARBA00022989"/>
    </source>
</evidence>
<comment type="subcellular location">
    <subcellularLocation>
        <location evidence="1">Endomembrane system</location>
        <topology evidence="1">Multi-pass membrane protein</topology>
    </subcellularLocation>
    <subcellularLocation>
        <location evidence="10">Vacuole membrane</location>
    </subcellularLocation>
</comment>
<feature type="transmembrane region" description="Helical" evidence="10">
    <location>
        <begin position="300"/>
        <end position="319"/>
    </location>
</feature>
<evidence type="ECO:0000256" key="9">
    <source>
        <dbReference type="ARBA" id="ARBA00023136"/>
    </source>
</evidence>
<feature type="region of interest" description="Disordered" evidence="11">
    <location>
        <begin position="1"/>
        <end position="26"/>
    </location>
</feature>
<evidence type="ECO:0000256" key="11">
    <source>
        <dbReference type="SAM" id="MobiDB-lite"/>
    </source>
</evidence>
<evidence type="ECO:0000313" key="13">
    <source>
        <dbReference type="EMBL" id="KIW28884.1"/>
    </source>
</evidence>
<feature type="region of interest" description="Disordered" evidence="11">
    <location>
        <begin position="52"/>
        <end position="111"/>
    </location>
</feature>
<dbReference type="NCBIfam" id="TIGR00378">
    <property type="entry name" value="cax"/>
    <property type="match status" value="1"/>
</dbReference>
<feature type="transmembrane region" description="Helical" evidence="10">
    <location>
        <begin position="187"/>
        <end position="208"/>
    </location>
</feature>
<dbReference type="InterPro" id="IPR004837">
    <property type="entry name" value="NaCa_Exmemb"/>
</dbReference>
<evidence type="ECO:0000313" key="14">
    <source>
        <dbReference type="Proteomes" id="UP000054466"/>
    </source>
</evidence>
<gene>
    <name evidence="13" type="ORF">PV07_04739</name>
</gene>
<dbReference type="STRING" id="569365.A0A0D2CZ87"/>
<evidence type="ECO:0000256" key="3">
    <source>
        <dbReference type="ARBA" id="ARBA00022448"/>
    </source>
</evidence>
<protein>
    <recommendedName>
        <fullName evidence="10">Vacuolar calcium ion transporter</fullName>
    </recommendedName>
</protein>
<dbReference type="GO" id="GO:0012505">
    <property type="term" value="C:endomembrane system"/>
    <property type="evidence" value="ECO:0007669"/>
    <property type="project" value="UniProtKB-SubCell"/>
</dbReference>
<dbReference type="GO" id="GO:0006874">
    <property type="term" value="P:intracellular calcium ion homeostasis"/>
    <property type="evidence" value="ECO:0007669"/>
    <property type="project" value="TreeGrafter"/>
</dbReference>